<dbReference type="PANTHER" id="PTHR30106:SF2">
    <property type="entry name" value="UPF0324 INNER MEMBRANE PROTEIN YEIH"/>
    <property type="match status" value="1"/>
</dbReference>
<comment type="subcellular location">
    <subcellularLocation>
        <location evidence="1">Cell membrane</location>
        <topology evidence="1">Multi-pass membrane protein</topology>
    </subcellularLocation>
</comment>
<keyword evidence="6 7" id="KW-0472">Membrane</keyword>
<feature type="transmembrane region" description="Helical" evidence="7">
    <location>
        <begin position="249"/>
        <end position="270"/>
    </location>
</feature>
<dbReference type="PANTHER" id="PTHR30106">
    <property type="entry name" value="INNER MEMBRANE PROTEIN YEIH-RELATED"/>
    <property type="match status" value="1"/>
</dbReference>
<dbReference type="Pfam" id="PF03601">
    <property type="entry name" value="Cons_hypoth698"/>
    <property type="match status" value="1"/>
</dbReference>
<feature type="transmembrane region" description="Helical" evidence="7">
    <location>
        <begin position="68"/>
        <end position="94"/>
    </location>
</feature>
<sequence>MVLAAAASLLVAAPFPAVSALLVAIVLGVVLRNARLLPAVGVPGVVWWSKKLLRTGIVLLGLQLSIPAVLALGVGGVLVVVVTVAVTFAATLLLGRLLRVPGPMTLLIATGFSICGAAAVAAMSAVVDPDGEREEDTATAIALVTLFGTVTLVALPLLVPVLGMDDRAAGLWIGASVHEVAQVVAAGGLVSSVALSAATLTKLGRVVLLAPLVAGVGVARRRTGVGSRGNGEVGEGAATGRPARSRPPLVPLFVAGFLVMVAVRSTGWVPAGVLDVAQLVTTALLTAAMVGLGTGVDVARLVRTGGRAAVLGAGSTLVAAGVAGGLVLAVS</sequence>
<keyword evidence="9" id="KW-1185">Reference proteome</keyword>
<evidence type="ECO:0000256" key="2">
    <source>
        <dbReference type="ARBA" id="ARBA00007977"/>
    </source>
</evidence>
<gene>
    <name evidence="8" type="ORF">J4G33_06060</name>
</gene>
<evidence type="ECO:0000256" key="5">
    <source>
        <dbReference type="ARBA" id="ARBA00022989"/>
    </source>
</evidence>
<keyword evidence="5 7" id="KW-1133">Transmembrane helix</keyword>
<name>A0A939LPB1_9CELL</name>
<evidence type="ECO:0000313" key="8">
    <source>
        <dbReference type="EMBL" id="MBO1751363.1"/>
    </source>
</evidence>
<feature type="transmembrane region" description="Helical" evidence="7">
    <location>
        <begin position="308"/>
        <end position="330"/>
    </location>
</feature>
<evidence type="ECO:0000256" key="6">
    <source>
        <dbReference type="ARBA" id="ARBA00023136"/>
    </source>
</evidence>
<evidence type="ECO:0000313" key="9">
    <source>
        <dbReference type="Proteomes" id="UP000664209"/>
    </source>
</evidence>
<accession>A0A939LPB1</accession>
<dbReference type="Proteomes" id="UP000664209">
    <property type="component" value="Unassembled WGS sequence"/>
</dbReference>
<evidence type="ECO:0000256" key="4">
    <source>
        <dbReference type="ARBA" id="ARBA00022692"/>
    </source>
</evidence>
<evidence type="ECO:0000256" key="7">
    <source>
        <dbReference type="SAM" id="Phobius"/>
    </source>
</evidence>
<evidence type="ECO:0000256" key="3">
    <source>
        <dbReference type="ARBA" id="ARBA00022475"/>
    </source>
</evidence>
<feature type="transmembrane region" description="Helical" evidence="7">
    <location>
        <begin position="139"/>
        <end position="159"/>
    </location>
</feature>
<feature type="transmembrane region" description="Helical" evidence="7">
    <location>
        <begin position="106"/>
        <end position="127"/>
    </location>
</feature>
<keyword evidence="3" id="KW-1003">Cell membrane</keyword>
<reference evidence="8" key="1">
    <citation type="submission" date="2021-03" db="EMBL/GenBank/DDBJ databases">
        <title>Actinotalea soli sp. nov., isolated from soil.</title>
        <authorList>
            <person name="Ping W."/>
            <person name="Zhang J."/>
        </authorList>
    </citation>
    <scope>NUCLEOTIDE SEQUENCE</scope>
    <source>
        <strain evidence="8">BY-33</strain>
    </source>
</reference>
<organism evidence="8 9">
    <name type="scientific">Actinotalea soli</name>
    <dbReference type="NCBI Taxonomy" id="2819234"/>
    <lineage>
        <taxon>Bacteria</taxon>
        <taxon>Bacillati</taxon>
        <taxon>Actinomycetota</taxon>
        <taxon>Actinomycetes</taxon>
        <taxon>Micrococcales</taxon>
        <taxon>Cellulomonadaceae</taxon>
        <taxon>Actinotalea</taxon>
    </lineage>
</organism>
<dbReference type="InterPro" id="IPR018383">
    <property type="entry name" value="UPF0324_pro"/>
</dbReference>
<comment type="caution">
    <text evidence="8">The sequence shown here is derived from an EMBL/GenBank/DDBJ whole genome shotgun (WGS) entry which is preliminary data.</text>
</comment>
<dbReference type="GO" id="GO:0005886">
    <property type="term" value="C:plasma membrane"/>
    <property type="evidence" value="ECO:0007669"/>
    <property type="project" value="UniProtKB-SubCell"/>
</dbReference>
<evidence type="ECO:0000256" key="1">
    <source>
        <dbReference type="ARBA" id="ARBA00004651"/>
    </source>
</evidence>
<proteinExistence type="inferred from homology"/>
<dbReference type="EMBL" id="JAGEMK010000002">
    <property type="protein sequence ID" value="MBO1751363.1"/>
    <property type="molecule type" value="Genomic_DNA"/>
</dbReference>
<keyword evidence="4 7" id="KW-0812">Transmembrane</keyword>
<dbReference type="AlphaFoldDB" id="A0A939LPB1"/>
<comment type="similarity">
    <text evidence="2">Belongs to the UPF0324 family.</text>
</comment>
<feature type="transmembrane region" description="Helical" evidence="7">
    <location>
        <begin position="276"/>
        <end position="296"/>
    </location>
</feature>
<protein>
    <submittedName>
        <fullName evidence="8">Sulfate exporter family transporter</fullName>
    </submittedName>
</protein>